<dbReference type="InterPro" id="IPR050312">
    <property type="entry name" value="IolE/XylAMocC-like"/>
</dbReference>
<keyword evidence="3" id="KW-0413">Isomerase</keyword>
<protein>
    <submittedName>
        <fullName evidence="3">Sugar phosphate isomerase/epimerase</fullName>
    </submittedName>
</protein>
<name>A0A3N2C7I8_9MICO</name>
<proteinExistence type="predicted"/>
<dbReference type="Proteomes" id="UP000266915">
    <property type="component" value="Unassembled WGS sequence"/>
</dbReference>
<dbReference type="InterPro" id="IPR013022">
    <property type="entry name" value="Xyl_isomerase-like_TIM-brl"/>
</dbReference>
<dbReference type="SUPFAM" id="SSF51658">
    <property type="entry name" value="Xylose isomerase-like"/>
    <property type="match status" value="1"/>
</dbReference>
<dbReference type="Gene3D" id="3.20.20.150">
    <property type="entry name" value="Divalent-metal-dependent TIM barrel enzymes"/>
    <property type="match status" value="1"/>
</dbReference>
<evidence type="ECO:0000313" key="3">
    <source>
        <dbReference type="EMBL" id="ROR83479.1"/>
    </source>
</evidence>
<evidence type="ECO:0000256" key="1">
    <source>
        <dbReference type="ARBA" id="ARBA00023277"/>
    </source>
</evidence>
<gene>
    <name evidence="3" type="ORF">EDD42_3590</name>
</gene>
<organism evidence="3 4">
    <name type="scientific">Plantibacter flavus</name>
    <dbReference type="NCBI Taxonomy" id="150123"/>
    <lineage>
        <taxon>Bacteria</taxon>
        <taxon>Bacillati</taxon>
        <taxon>Actinomycetota</taxon>
        <taxon>Actinomycetes</taxon>
        <taxon>Micrococcales</taxon>
        <taxon>Microbacteriaceae</taxon>
        <taxon>Plantibacter</taxon>
    </lineage>
</organism>
<keyword evidence="1" id="KW-0119">Carbohydrate metabolism</keyword>
<reference evidence="3 4" key="1">
    <citation type="submission" date="2018-11" db="EMBL/GenBank/DDBJ databases">
        <title>Sequencing the genomes of 1000 actinobacteria strains.</title>
        <authorList>
            <person name="Klenk H.-P."/>
        </authorList>
    </citation>
    <scope>NUCLEOTIDE SEQUENCE [LARGE SCALE GENOMIC DNA]</scope>
    <source>
        <strain evidence="3 4">DSM 14012</strain>
    </source>
</reference>
<accession>A0A3N2C7I8</accession>
<dbReference type="AlphaFoldDB" id="A0A3N2C7I8"/>
<keyword evidence="4" id="KW-1185">Reference proteome</keyword>
<feature type="domain" description="Xylose isomerase-like TIM barrel" evidence="2">
    <location>
        <begin position="28"/>
        <end position="238"/>
    </location>
</feature>
<evidence type="ECO:0000259" key="2">
    <source>
        <dbReference type="Pfam" id="PF01261"/>
    </source>
</evidence>
<comment type="caution">
    <text evidence="3">The sequence shown here is derived from an EMBL/GenBank/DDBJ whole genome shotgun (WGS) entry which is preliminary data.</text>
</comment>
<dbReference type="Pfam" id="PF01261">
    <property type="entry name" value="AP_endonuc_2"/>
    <property type="match status" value="1"/>
</dbReference>
<evidence type="ECO:0000313" key="4">
    <source>
        <dbReference type="Proteomes" id="UP000266915"/>
    </source>
</evidence>
<dbReference type="GO" id="GO:0016853">
    <property type="term" value="F:isomerase activity"/>
    <property type="evidence" value="ECO:0007669"/>
    <property type="project" value="UniProtKB-KW"/>
</dbReference>
<sequence length="265" mass="29273">MIGFGTYTFFWEGSELAPERLSVIGMLERTADAGVELFQICDDARIESMSDDELRRIAEVARERGVTLELGTKGIAVAHLERFLHIATVLGAKLLRSMATSGDDRPSHADAVDRLRAVLPAFEAAGVTIALETYEQLSSQELVDLVTTVDHPNLGICLDPANTVARLEHPADVIERTAPYVRNIHVKDFAFTRRGGWVGFTLEGAPLGTGLLDYPALTAVVRPDERGVNQIIEHWLPLGDSITETIELERTWTAHNLQYLREGRS</sequence>
<dbReference type="RefSeq" id="WP_085511307.1">
    <property type="nucleotide sequence ID" value="NZ_FXAP01000002.1"/>
</dbReference>
<dbReference type="PANTHER" id="PTHR12110">
    <property type="entry name" value="HYDROXYPYRUVATE ISOMERASE"/>
    <property type="match status" value="1"/>
</dbReference>
<dbReference type="EMBL" id="RKHL01000001">
    <property type="protein sequence ID" value="ROR83479.1"/>
    <property type="molecule type" value="Genomic_DNA"/>
</dbReference>
<dbReference type="InterPro" id="IPR036237">
    <property type="entry name" value="Xyl_isomerase-like_sf"/>
</dbReference>
<dbReference type="PANTHER" id="PTHR12110:SF52">
    <property type="entry name" value="XYLOSE ISOMERASE"/>
    <property type="match status" value="1"/>
</dbReference>